<evidence type="ECO:0000256" key="5">
    <source>
        <dbReference type="SAM" id="Phobius"/>
    </source>
</evidence>
<feature type="transmembrane region" description="Helical" evidence="5">
    <location>
        <begin position="159"/>
        <end position="180"/>
    </location>
</feature>
<protein>
    <submittedName>
        <fullName evidence="7">Metallophosphoesterase</fullName>
    </submittedName>
</protein>
<dbReference type="GO" id="GO:0046872">
    <property type="term" value="F:metal ion binding"/>
    <property type="evidence" value="ECO:0007669"/>
    <property type="project" value="UniProtKB-KW"/>
</dbReference>
<comment type="similarity">
    <text evidence="4">Belongs to the cyclic nucleotide phosphodiesterase class-III family.</text>
</comment>
<dbReference type="Gene3D" id="3.60.21.10">
    <property type="match status" value="2"/>
</dbReference>
<dbReference type="AlphaFoldDB" id="A0A4V6Y7D3"/>
<dbReference type="GO" id="GO:0016787">
    <property type="term" value="F:hydrolase activity"/>
    <property type="evidence" value="ECO:0007669"/>
    <property type="project" value="UniProtKB-KW"/>
</dbReference>
<dbReference type="PANTHER" id="PTHR42988:SF2">
    <property type="entry name" value="CYCLIC NUCLEOTIDE PHOSPHODIESTERASE CBUA0032-RELATED"/>
    <property type="match status" value="1"/>
</dbReference>
<dbReference type="Pfam" id="PF00149">
    <property type="entry name" value="Metallophos"/>
    <property type="match status" value="1"/>
</dbReference>
<organism evidence="7 8">
    <name type="scientific">Bradyrhizobium elkanii</name>
    <dbReference type="NCBI Taxonomy" id="29448"/>
    <lineage>
        <taxon>Bacteria</taxon>
        <taxon>Pseudomonadati</taxon>
        <taxon>Pseudomonadota</taxon>
        <taxon>Alphaproteobacteria</taxon>
        <taxon>Hyphomicrobiales</taxon>
        <taxon>Nitrobacteraceae</taxon>
        <taxon>Bradyrhizobium</taxon>
    </lineage>
</organism>
<evidence type="ECO:0000259" key="6">
    <source>
        <dbReference type="Pfam" id="PF00149"/>
    </source>
</evidence>
<dbReference type="EMBL" id="SZZP01000007">
    <property type="protein sequence ID" value="TKV81105.1"/>
    <property type="molecule type" value="Genomic_DNA"/>
</dbReference>
<dbReference type="InterPro" id="IPR029052">
    <property type="entry name" value="Metallo-depent_PP-like"/>
</dbReference>
<dbReference type="SUPFAM" id="SSF56300">
    <property type="entry name" value="Metallo-dependent phosphatases"/>
    <property type="match status" value="1"/>
</dbReference>
<keyword evidence="1" id="KW-0479">Metal-binding</keyword>
<evidence type="ECO:0000313" key="8">
    <source>
        <dbReference type="Proteomes" id="UP000305095"/>
    </source>
</evidence>
<keyword evidence="5" id="KW-0812">Transmembrane</keyword>
<evidence type="ECO:0000256" key="3">
    <source>
        <dbReference type="ARBA" id="ARBA00023004"/>
    </source>
</evidence>
<feature type="transmembrane region" description="Helical" evidence="5">
    <location>
        <begin position="79"/>
        <end position="101"/>
    </location>
</feature>
<name>A0A4V6Y7D3_BRAEL</name>
<accession>A0A4V6Y7D3</accession>
<reference evidence="7 8" key="1">
    <citation type="submission" date="2019-05" db="EMBL/GenBank/DDBJ databases">
        <title>Draft Genome of Bradyrhizobium elkanii strain SEMIA 938, Used in Commercial Inoculants for Lupinus spp. in Brazil.</title>
        <authorList>
            <person name="Hungria M."/>
            <person name="Delamuta J.R.M."/>
            <person name="Ribeiro R.A."/>
            <person name="Nogueira M.A."/>
        </authorList>
    </citation>
    <scope>NUCLEOTIDE SEQUENCE [LARGE SCALE GENOMIC DNA]</scope>
    <source>
        <strain evidence="7 8">Semia 938</strain>
    </source>
</reference>
<dbReference type="InterPro" id="IPR004843">
    <property type="entry name" value="Calcineurin-like_PHP"/>
</dbReference>
<evidence type="ECO:0000313" key="7">
    <source>
        <dbReference type="EMBL" id="TKV81105.1"/>
    </source>
</evidence>
<evidence type="ECO:0000256" key="2">
    <source>
        <dbReference type="ARBA" id="ARBA00022801"/>
    </source>
</evidence>
<dbReference type="PANTHER" id="PTHR42988">
    <property type="entry name" value="PHOSPHOHYDROLASE"/>
    <property type="match status" value="1"/>
</dbReference>
<evidence type="ECO:0000256" key="1">
    <source>
        <dbReference type="ARBA" id="ARBA00022723"/>
    </source>
</evidence>
<keyword evidence="2" id="KW-0378">Hydrolase</keyword>
<sequence length="581" mass="62943">MRRATEDVGVLLDPRHGDFEDNAASPEQRSLFAIVGSLLVEISPAKLLFAWTISLLLPGVLLGLAPLVASAWISSLSQHALALSEVGAVLALVVIAALGWLGGRPLFQIAETSFWSLNALAVQPSYAFTREALGHLAELLWRAGATPASRTRLRRTCSVGAGILLSAGAALIAALAWPASQWTATINDLVLIHRLVLPTFANAVVLVSCYLAVASLAWSVADASMEQPADLAGFDAAPSGGRCWRVAHLSDLHVVGERYGFRIESGTAGPRGNERFNRVLARLAEIHTVDPLDHVLISGDMTDAGRPGEWAEFLDALAGHPELAARIIMLPGNHDVNVVDRANPARLDLPFSPGKRLRQIRTLSAIAAVQGDRVRVIDGFGKPSATLNQALAPYHDRITQFAQHGGVRRAAALRGLFDDQFPMILPPDQDGGLGIAILNSNAETHFSFTNALGLVSEAQMRRLEAAIRHFPTAHWTIALHHHLMEYPMPVKTFAERIGTALINGSWFVRRLQWFSDRSVVMHGHRHIDWIGTCGASKVVSAPSPVMGAEDAVSYFYIHRMMVGPDRKLCLAEPERVEIARS</sequence>
<feature type="transmembrane region" description="Helical" evidence="5">
    <location>
        <begin position="47"/>
        <end position="73"/>
    </location>
</feature>
<keyword evidence="5" id="KW-0472">Membrane</keyword>
<feature type="domain" description="Calcineurin-like phosphoesterase" evidence="6">
    <location>
        <begin position="245"/>
        <end position="357"/>
    </location>
</feature>
<dbReference type="InterPro" id="IPR050884">
    <property type="entry name" value="CNP_phosphodiesterase-III"/>
</dbReference>
<evidence type="ECO:0000256" key="4">
    <source>
        <dbReference type="ARBA" id="ARBA00025742"/>
    </source>
</evidence>
<comment type="caution">
    <text evidence="7">The sequence shown here is derived from an EMBL/GenBank/DDBJ whole genome shotgun (WGS) entry which is preliminary data.</text>
</comment>
<keyword evidence="5" id="KW-1133">Transmembrane helix</keyword>
<keyword evidence="3" id="KW-0408">Iron</keyword>
<dbReference type="Proteomes" id="UP000305095">
    <property type="component" value="Unassembled WGS sequence"/>
</dbReference>
<gene>
    <name evidence="7" type="ORF">FDV58_13245</name>
</gene>
<feature type="transmembrane region" description="Helical" evidence="5">
    <location>
        <begin position="200"/>
        <end position="221"/>
    </location>
</feature>
<proteinExistence type="inferred from homology"/>